<keyword evidence="2" id="KW-1185">Reference proteome</keyword>
<dbReference type="AlphaFoldDB" id="A0A4Y4AVF4"/>
<proteinExistence type="predicted"/>
<evidence type="ECO:0000313" key="2">
    <source>
        <dbReference type="Proteomes" id="UP000316775"/>
    </source>
</evidence>
<sequence length="153" mass="17528">MVGIENHRFKFIFNFVLLTSNLLSQITSNFKIMAQDLKARTKKFAIDCGKLCRNFPHTREYNAYVNQLIRCSSSVGANYRASQRGKSTADFINKLKIVEEEADESHFFIEILLELYDLGDENIKNEMIRLCKEANELVAIIVASINTAKSKLK</sequence>
<evidence type="ECO:0000313" key="1">
    <source>
        <dbReference type="EMBL" id="GEC70544.1"/>
    </source>
</evidence>
<accession>A0A4Y4AVF4</accession>
<dbReference type="PANTHER" id="PTHR38471">
    <property type="entry name" value="FOUR HELIX BUNDLE PROTEIN"/>
    <property type="match status" value="1"/>
</dbReference>
<comment type="caution">
    <text evidence="1">The sequence shown here is derived from an EMBL/GenBank/DDBJ whole genome shotgun (WGS) entry which is preliminary data.</text>
</comment>
<reference evidence="1 2" key="1">
    <citation type="submission" date="2019-06" db="EMBL/GenBank/DDBJ databases">
        <title>Whole genome shotgun sequence of Flavobacterium flevense NBRC 14960.</title>
        <authorList>
            <person name="Hosoyama A."/>
            <person name="Uohara A."/>
            <person name="Ohji S."/>
            <person name="Ichikawa N."/>
        </authorList>
    </citation>
    <scope>NUCLEOTIDE SEQUENCE [LARGE SCALE GENOMIC DNA]</scope>
    <source>
        <strain evidence="1 2">NBRC 14960</strain>
    </source>
</reference>
<dbReference type="STRING" id="983.SAMN05443543_103189"/>
<dbReference type="EMBL" id="BJNP01000001">
    <property type="protein sequence ID" value="GEC70544.1"/>
    <property type="molecule type" value="Genomic_DNA"/>
</dbReference>
<dbReference type="Pfam" id="PF05635">
    <property type="entry name" value="23S_rRNA_IVP"/>
    <property type="match status" value="1"/>
</dbReference>
<dbReference type="SUPFAM" id="SSF158446">
    <property type="entry name" value="IVS-encoded protein-like"/>
    <property type="match status" value="1"/>
</dbReference>
<dbReference type="Gene3D" id="1.20.1440.60">
    <property type="entry name" value="23S rRNA-intervening sequence"/>
    <property type="match status" value="1"/>
</dbReference>
<name>A0A4Y4AVF4_9FLAO</name>
<organism evidence="1 2">
    <name type="scientific">Flavobacterium flevense</name>
    <dbReference type="NCBI Taxonomy" id="983"/>
    <lineage>
        <taxon>Bacteria</taxon>
        <taxon>Pseudomonadati</taxon>
        <taxon>Bacteroidota</taxon>
        <taxon>Flavobacteriia</taxon>
        <taxon>Flavobacteriales</taxon>
        <taxon>Flavobacteriaceae</taxon>
        <taxon>Flavobacterium</taxon>
    </lineage>
</organism>
<protein>
    <submittedName>
        <fullName evidence="1">Four helix bundle protein</fullName>
    </submittedName>
</protein>
<dbReference type="InterPro" id="IPR012657">
    <property type="entry name" value="23S_rRNA-intervening_sequence"/>
</dbReference>
<gene>
    <name evidence="1" type="ORF">FFL01_00830</name>
</gene>
<dbReference type="InterPro" id="IPR036583">
    <property type="entry name" value="23S_rRNA_IVS_sf"/>
</dbReference>
<dbReference type="PANTHER" id="PTHR38471:SF2">
    <property type="entry name" value="FOUR HELIX BUNDLE PROTEIN"/>
    <property type="match status" value="1"/>
</dbReference>
<dbReference type="NCBIfam" id="TIGR02436">
    <property type="entry name" value="four helix bundle protein"/>
    <property type="match status" value="1"/>
</dbReference>
<dbReference type="Proteomes" id="UP000316775">
    <property type="component" value="Unassembled WGS sequence"/>
</dbReference>